<feature type="compositionally biased region" description="Basic and acidic residues" evidence="1">
    <location>
        <begin position="11"/>
        <end position="29"/>
    </location>
</feature>
<protein>
    <submittedName>
        <fullName evidence="2">Uncharacterized protein</fullName>
    </submittedName>
</protein>
<feature type="compositionally biased region" description="Polar residues" evidence="1">
    <location>
        <begin position="1"/>
        <end position="10"/>
    </location>
</feature>
<dbReference type="KEGG" id="vg:80528064"/>
<dbReference type="EMBL" id="MH580295">
    <property type="protein sequence ID" value="AXB73039.1"/>
    <property type="molecule type" value="Genomic_DNA"/>
</dbReference>
<dbReference type="GeneID" id="80528064"/>
<dbReference type="Proteomes" id="UP000319520">
    <property type="component" value="Segment"/>
</dbReference>
<dbReference type="RefSeq" id="YP_010790655.1">
    <property type="nucleotide sequence ID" value="NC_075452.1"/>
</dbReference>
<feature type="compositionally biased region" description="Basic residues" evidence="1">
    <location>
        <begin position="34"/>
        <end position="51"/>
    </location>
</feature>
<sequence>MRNWISPSQLTDRERTENGGSRRLERILDLKLSNQKRRNQHYPKTRNKTLH</sequence>
<keyword evidence="3" id="KW-1185">Reference proteome</keyword>
<accession>A0A2Z5E0A9</accession>
<feature type="region of interest" description="Disordered" evidence="1">
    <location>
        <begin position="1"/>
        <end position="51"/>
    </location>
</feature>
<evidence type="ECO:0000313" key="2">
    <source>
        <dbReference type="EMBL" id="AXB73039.1"/>
    </source>
</evidence>
<organism evidence="2 3">
    <name type="scientific">Psittacine adenovirus 1</name>
    <dbReference type="NCBI Taxonomy" id="318592"/>
    <lineage>
        <taxon>Viruses</taxon>
        <taxon>Varidnaviria</taxon>
        <taxon>Bamfordvirae</taxon>
        <taxon>Preplasmiviricota</taxon>
        <taxon>Polisuviricotina</taxon>
        <taxon>Pharingeaviricetes</taxon>
        <taxon>Rowavirales</taxon>
        <taxon>Adenoviridae</taxon>
        <taxon>Aviadenovirus</taxon>
        <taxon>Aviadenovirus senegalense</taxon>
        <taxon>Psittacine aviadenovirus C</taxon>
    </lineage>
</organism>
<evidence type="ECO:0000256" key="1">
    <source>
        <dbReference type="SAM" id="MobiDB-lite"/>
    </source>
</evidence>
<name>A0A2Z5E0A9_9ADEN</name>
<evidence type="ECO:0000313" key="3">
    <source>
        <dbReference type="Proteomes" id="UP000319520"/>
    </source>
</evidence>
<proteinExistence type="predicted"/>
<reference evidence="2 3" key="1">
    <citation type="submission" date="2018-07" db="EMBL/GenBank/DDBJ databases">
        <title>Complete genome sequence of a Psittacine Adenovirus-1 identified from a Poicephalus senegalus in Italy.</title>
        <authorList>
            <person name="Milani A."/>
            <person name="Zamperin G."/>
            <person name="Fusaro A."/>
            <person name="Monne I."/>
        </authorList>
    </citation>
    <scope>NUCLEOTIDE SEQUENCE [LARGE SCALE GENOMIC DNA]</scope>
    <source>
        <strain evidence="2">18VIR149_ITA_2018</strain>
    </source>
</reference>